<dbReference type="InterPro" id="IPR036259">
    <property type="entry name" value="MFS_trans_sf"/>
</dbReference>
<dbReference type="OrthoDB" id="2213137at2759"/>
<dbReference type="PANTHER" id="PTHR11360:SF238">
    <property type="entry name" value="SD10469P"/>
    <property type="match status" value="1"/>
</dbReference>
<feature type="transmembrane region" description="Helical" evidence="2">
    <location>
        <begin position="49"/>
        <end position="72"/>
    </location>
</feature>
<reference evidence="4 6" key="2">
    <citation type="submission" date="2018-11" db="EMBL/GenBank/DDBJ databases">
        <authorList>
            <consortium name="Pathogen Informatics"/>
        </authorList>
    </citation>
    <scope>NUCLEOTIDE SEQUENCE [LARGE SCALE GENOMIC DNA]</scope>
</reference>
<feature type="transmembrane region" description="Helical" evidence="2">
    <location>
        <begin position="367"/>
        <end position="393"/>
    </location>
</feature>
<evidence type="ECO:0000313" key="6">
    <source>
        <dbReference type="Proteomes" id="UP000274756"/>
    </source>
</evidence>
<keyword evidence="6" id="KW-1185">Reference proteome</keyword>
<dbReference type="SUPFAM" id="SSF103473">
    <property type="entry name" value="MFS general substrate transporter"/>
    <property type="match status" value="1"/>
</dbReference>
<name>A0A158Q5B1_DRAME</name>
<feature type="transmembrane region" description="Helical" evidence="2">
    <location>
        <begin position="137"/>
        <end position="159"/>
    </location>
</feature>
<dbReference type="InterPro" id="IPR011701">
    <property type="entry name" value="MFS"/>
</dbReference>
<reference evidence="7" key="1">
    <citation type="submission" date="2016-04" db="UniProtKB">
        <authorList>
            <consortium name="WormBaseParasite"/>
        </authorList>
    </citation>
    <scope>IDENTIFICATION</scope>
</reference>
<feature type="transmembrane region" description="Helical" evidence="2">
    <location>
        <begin position="408"/>
        <end position="426"/>
    </location>
</feature>
<feature type="domain" description="Major facilitator superfamily (MFS) profile" evidence="3">
    <location>
        <begin position="14"/>
        <end position="553"/>
    </location>
</feature>
<feature type="transmembrane region" description="Helical" evidence="2">
    <location>
        <begin position="7"/>
        <end position="29"/>
    </location>
</feature>
<dbReference type="Proteomes" id="UP000274756">
    <property type="component" value="Unassembled WGS sequence"/>
</dbReference>
<keyword evidence="2" id="KW-0472">Membrane</keyword>
<dbReference type="WBParaSite" id="DME_0000693401-mRNA-1">
    <property type="protein sequence ID" value="DME_0000693401-mRNA-1"/>
    <property type="gene ID" value="DME_0000693401"/>
</dbReference>
<evidence type="ECO:0000259" key="3">
    <source>
        <dbReference type="PROSITE" id="PS50850"/>
    </source>
</evidence>
<dbReference type="Pfam" id="PF07690">
    <property type="entry name" value="MFS_1"/>
    <property type="match status" value="2"/>
</dbReference>
<dbReference type="PANTHER" id="PTHR11360">
    <property type="entry name" value="MONOCARBOXYLATE TRANSPORTER"/>
    <property type="match status" value="1"/>
</dbReference>
<dbReference type="InterPro" id="IPR020846">
    <property type="entry name" value="MFS_dom"/>
</dbReference>
<dbReference type="CDD" id="cd17352">
    <property type="entry name" value="MFS_MCT_SLC16"/>
    <property type="match status" value="1"/>
</dbReference>
<evidence type="ECO:0000313" key="5">
    <source>
        <dbReference type="Proteomes" id="UP000038040"/>
    </source>
</evidence>
<evidence type="ECO:0000313" key="4">
    <source>
        <dbReference type="EMBL" id="VDN59793.1"/>
    </source>
</evidence>
<dbReference type="STRING" id="318479.A0A158Q5B1"/>
<dbReference type="EMBL" id="UYYG01001190">
    <property type="protein sequence ID" value="VDN59793.1"/>
    <property type="molecule type" value="Genomic_DNA"/>
</dbReference>
<dbReference type="PROSITE" id="PS50850">
    <property type="entry name" value="MFS"/>
    <property type="match status" value="1"/>
</dbReference>
<keyword evidence="2" id="KW-0812">Transmembrane</keyword>
<protein>
    <submittedName>
        <fullName evidence="7">MFS domain-containing protein</fullName>
    </submittedName>
</protein>
<feature type="transmembrane region" description="Helical" evidence="2">
    <location>
        <begin position="171"/>
        <end position="189"/>
    </location>
</feature>
<dbReference type="Gene3D" id="1.20.1250.20">
    <property type="entry name" value="MFS general substrate transporter like domains"/>
    <property type="match status" value="2"/>
</dbReference>
<dbReference type="GO" id="GO:0008028">
    <property type="term" value="F:monocarboxylic acid transmembrane transporter activity"/>
    <property type="evidence" value="ECO:0007669"/>
    <property type="project" value="TreeGrafter"/>
</dbReference>
<dbReference type="InterPro" id="IPR050327">
    <property type="entry name" value="Proton-linked_MCT"/>
</dbReference>
<feature type="transmembrane region" description="Helical" evidence="2">
    <location>
        <begin position="438"/>
        <end position="458"/>
    </location>
</feature>
<gene>
    <name evidence="4" type="ORF">DME_LOCUS9766</name>
</gene>
<evidence type="ECO:0000256" key="1">
    <source>
        <dbReference type="ARBA" id="ARBA00004141"/>
    </source>
</evidence>
<feature type="transmembrane region" description="Helical" evidence="2">
    <location>
        <begin position="529"/>
        <end position="548"/>
    </location>
</feature>
<comment type="subcellular location">
    <subcellularLocation>
        <location evidence="1">Membrane</location>
        <topology evidence="1">Multi-pass membrane protein</topology>
    </subcellularLocation>
</comment>
<organism evidence="5 7">
    <name type="scientific">Dracunculus medinensis</name>
    <name type="common">Guinea worm</name>
    <dbReference type="NCBI Taxonomy" id="318479"/>
    <lineage>
        <taxon>Eukaryota</taxon>
        <taxon>Metazoa</taxon>
        <taxon>Ecdysozoa</taxon>
        <taxon>Nematoda</taxon>
        <taxon>Chromadorea</taxon>
        <taxon>Rhabditida</taxon>
        <taxon>Spirurina</taxon>
        <taxon>Dracunculoidea</taxon>
        <taxon>Dracunculidae</taxon>
        <taxon>Dracunculus</taxon>
    </lineage>
</organism>
<evidence type="ECO:0000256" key="2">
    <source>
        <dbReference type="SAM" id="Phobius"/>
    </source>
</evidence>
<dbReference type="AlphaFoldDB" id="A0A158Q5B1"/>
<dbReference type="Proteomes" id="UP000038040">
    <property type="component" value="Unplaced"/>
</dbReference>
<sequence>MKFFFSCGYGWIIVIASFAANLLVDGIIFTTGQTLLGIWENDFQTTAMAASWAQSLLGGCYLLAGPLASALANHFGCRLVCIIGAVLAFTGFTLSALVPALPILYFTFGVLGGVGFGLVYLPAIVIVNQYFEKRRALALGIAVCGSGIGTTIFSQVFPFLLRLNGQNWRTFLVNVAFINLLCIPCGLCFRNLQPNEMQIEEVTKIAMAYHESHPDANKKCNLTSSSERLKSPHIAGGIPIERFASSEQVGNKYSSQNRPFLSSIELNAAKRSDRNVWSQERLVKTVSKESLMEVNKPLSRMDIFYSGSVTNLSRRFTNSHVKNQDNGGNRSPYLSNLALSTECVSGGGVKWTRGVQMALKSLLDFSLLKSITFIVLNIGGFLTTCCLFVPFLYLGEKSSSIGTSLDEQSYLLLSLGLINIFARILCGIISDLPSVDPLMVSNLAVIAGGIATMLVPLFTHYWMYLAYTVPFALAIACFSALRSVICVELLGLERLSSAFGIVLLFMGFAALTGPPLAAAIKDFTGDFDASFYTMGSLMAISGIICLPLRRLNAYEVKRSNKNSNFHNESELQMLNVNSVNAS</sequence>
<proteinExistence type="predicted"/>
<feature type="transmembrane region" description="Helical" evidence="2">
    <location>
        <begin position="464"/>
        <end position="485"/>
    </location>
</feature>
<feature type="transmembrane region" description="Helical" evidence="2">
    <location>
        <begin position="497"/>
        <end position="517"/>
    </location>
</feature>
<feature type="transmembrane region" description="Helical" evidence="2">
    <location>
        <begin position="103"/>
        <end position="125"/>
    </location>
</feature>
<accession>A0A158Q5B1</accession>
<feature type="transmembrane region" description="Helical" evidence="2">
    <location>
        <begin position="79"/>
        <end position="97"/>
    </location>
</feature>
<keyword evidence="2" id="KW-1133">Transmembrane helix</keyword>
<dbReference type="GO" id="GO:0016020">
    <property type="term" value="C:membrane"/>
    <property type="evidence" value="ECO:0007669"/>
    <property type="project" value="UniProtKB-SubCell"/>
</dbReference>
<evidence type="ECO:0000313" key="7">
    <source>
        <dbReference type="WBParaSite" id="DME_0000693401-mRNA-1"/>
    </source>
</evidence>